<evidence type="ECO:0000313" key="1">
    <source>
        <dbReference type="EMBL" id="CAG8739730.1"/>
    </source>
</evidence>
<organism evidence="1 2">
    <name type="scientific">Dentiscutata heterogama</name>
    <dbReference type="NCBI Taxonomy" id="1316150"/>
    <lineage>
        <taxon>Eukaryota</taxon>
        <taxon>Fungi</taxon>
        <taxon>Fungi incertae sedis</taxon>
        <taxon>Mucoromycota</taxon>
        <taxon>Glomeromycotina</taxon>
        <taxon>Glomeromycetes</taxon>
        <taxon>Diversisporales</taxon>
        <taxon>Gigasporaceae</taxon>
        <taxon>Dentiscutata</taxon>
    </lineage>
</organism>
<feature type="non-terminal residue" evidence="1">
    <location>
        <position position="1"/>
    </location>
</feature>
<dbReference type="EMBL" id="CAJVPU010040642">
    <property type="protein sequence ID" value="CAG8739730.1"/>
    <property type="molecule type" value="Genomic_DNA"/>
</dbReference>
<comment type="caution">
    <text evidence="1">The sequence shown here is derived from an EMBL/GenBank/DDBJ whole genome shotgun (WGS) entry which is preliminary data.</text>
</comment>
<dbReference type="Proteomes" id="UP000789702">
    <property type="component" value="Unassembled WGS sequence"/>
</dbReference>
<reference evidence="1" key="1">
    <citation type="submission" date="2021-06" db="EMBL/GenBank/DDBJ databases">
        <authorList>
            <person name="Kallberg Y."/>
            <person name="Tangrot J."/>
            <person name="Rosling A."/>
        </authorList>
    </citation>
    <scope>NUCLEOTIDE SEQUENCE</scope>
    <source>
        <strain evidence="1">IL203A</strain>
    </source>
</reference>
<keyword evidence="2" id="KW-1185">Reference proteome</keyword>
<feature type="non-terminal residue" evidence="1">
    <location>
        <position position="135"/>
    </location>
</feature>
<evidence type="ECO:0000313" key="2">
    <source>
        <dbReference type="Proteomes" id="UP000789702"/>
    </source>
</evidence>
<gene>
    <name evidence="1" type="ORF">DHETER_LOCUS13972</name>
</gene>
<protein>
    <submittedName>
        <fullName evidence="1">13017_t:CDS:1</fullName>
    </submittedName>
</protein>
<name>A0ACA9Q7S8_9GLOM</name>
<proteinExistence type="predicted"/>
<accession>A0ACA9Q7S8</accession>
<sequence length="135" mass="15678">MYFYHLKFELYIPARNNSQNNYPKKFINEYSSDLFYVPKDIFAPLPTHSQLNNEPHQVPSIPPTPISKDNSSSSISKSPSSWTFVGRRKSIASTSTIPSTIITTKPDFDKTHDFRFGKIEVEWFDNSEIFDFENM</sequence>